<dbReference type="AlphaFoldDB" id="A0AA40APR6"/>
<keyword evidence="3" id="KW-1185">Reference proteome</keyword>
<reference evidence="2" key="1">
    <citation type="submission" date="2023-06" db="EMBL/GenBank/DDBJ databases">
        <title>Genome-scale phylogeny and comparative genomics of the fungal order Sordariales.</title>
        <authorList>
            <consortium name="Lawrence Berkeley National Laboratory"/>
            <person name="Hensen N."/>
            <person name="Bonometti L."/>
            <person name="Westerberg I."/>
            <person name="Brannstrom I.O."/>
            <person name="Guillou S."/>
            <person name="Cros-Aarteil S."/>
            <person name="Calhoun S."/>
            <person name="Haridas S."/>
            <person name="Kuo A."/>
            <person name="Mondo S."/>
            <person name="Pangilinan J."/>
            <person name="Riley R."/>
            <person name="Labutti K."/>
            <person name="Andreopoulos B."/>
            <person name="Lipzen A."/>
            <person name="Chen C."/>
            <person name="Yanf M."/>
            <person name="Daum C."/>
            <person name="Ng V."/>
            <person name="Clum A."/>
            <person name="Steindorff A."/>
            <person name="Ohm R."/>
            <person name="Martin F."/>
            <person name="Silar P."/>
            <person name="Natvig D."/>
            <person name="Lalanne C."/>
            <person name="Gautier V."/>
            <person name="Ament-Velasquez S.L."/>
            <person name="Kruys A."/>
            <person name="Hutchinson M.I."/>
            <person name="Powell A.J."/>
            <person name="Barry K."/>
            <person name="Miller A.N."/>
            <person name="Grigoriev I.V."/>
            <person name="Debuchy R."/>
            <person name="Gladieux P."/>
            <person name="Thoren M.H."/>
            <person name="Johannesson H."/>
        </authorList>
    </citation>
    <scope>NUCLEOTIDE SEQUENCE</scope>
    <source>
        <strain evidence="2">SMH4607-1</strain>
    </source>
</reference>
<sequence length="197" mass="21234">MDLEPFPAAVLAKRTPPSAHRQSAMALGRWGAGALGRGWHPVKPPTLIGCPAMSASVRHSPHATADAIRTRPSPLASTLASTQAQTVRPGAHPHGQSPCRPGSSLSLPVSFCCSLARLCVTRSGHDSKNRPAIGQHHLVTSVLQAPRRRRQDAAHPFRKTHINHTYAQCRPGPRHSNKCRMLLTQLVPPIHGLTPDH</sequence>
<comment type="caution">
    <text evidence="2">The sequence shown here is derived from an EMBL/GenBank/DDBJ whole genome shotgun (WGS) entry which is preliminary data.</text>
</comment>
<dbReference type="EMBL" id="JAUKUA010000003">
    <property type="protein sequence ID" value="KAK0719702.1"/>
    <property type="molecule type" value="Genomic_DNA"/>
</dbReference>
<gene>
    <name evidence="2" type="ORF">B0H67DRAFT_161323</name>
</gene>
<evidence type="ECO:0000256" key="1">
    <source>
        <dbReference type="SAM" id="MobiDB-lite"/>
    </source>
</evidence>
<feature type="compositionally biased region" description="Polar residues" evidence="1">
    <location>
        <begin position="75"/>
        <end position="86"/>
    </location>
</feature>
<evidence type="ECO:0000313" key="2">
    <source>
        <dbReference type="EMBL" id="KAK0719702.1"/>
    </source>
</evidence>
<organism evidence="2 3">
    <name type="scientific">Lasiosphaeris hirsuta</name>
    <dbReference type="NCBI Taxonomy" id="260670"/>
    <lineage>
        <taxon>Eukaryota</taxon>
        <taxon>Fungi</taxon>
        <taxon>Dikarya</taxon>
        <taxon>Ascomycota</taxon>
        <taxon>Pezizomycotina</taxon>
        <taxon>Sordariomycetes</taxon>
        <taxon>Sordariomycetidae</taxon>
        <taxon>Sordariales</taxon>
        <taxon>Lasiosphaeriaceae</taxon>
        <taxon>Lasiosphaeris</taxon>
    </lineage>
</organism>
<proteinExistence type="predicted"/>
<name>A0AA40APR6_9PEZI</name>
<dbReference type="Proteomes" id="UP001172102">
    <property type="component" value="Unassembled WGS sequence"/>
</dbReference>
<protein>
    <submittedName>
        <fullName evidence="2">Uncharacterized protein</fullName>
    </submittedName>
</protein>
<feature type="region of interest" description="Disordered" evidence="1">
    <location>
        <begin position="71"/>
        <end position="99"/>
    </location>
</feature>
<accession>A0AA40APR6</accession>
<evidence type="ECO:0000313" key="3">
    <source>
        <dbReference type="Proteomes" id="UP001172102"/>
    </source>
</evidence>